<feature type="domain" description="Tail specific protease" evidence="1">
    <location>
        <begin position="187"/>
        <end position="399"/>
    </location>
</feature>
<dbReference type="Proteomes" id="UP000812672">
    <property type="component" value="Unassembled WGS sequence"/>
</dbReference>
<comment type="caution">
    <text evidence="2">The sequence shown here is derived from an EMBL/GenBank/DDBJ whole genome shotgun (WGS) entry which is preliminary data.</text>
</comment>
<dbReference type="InterPro" id="IPR005151">
    <property type="entry name" value="Tail-specific_protease"/>
</dbReference>
<keyword evidence="3" id="KW-1185">Reference proteome</keyword>
<proteinExistence type="predicted"/>
<evidence type="ECO:0000259" key="1">
    <source>
        <dbReference type="Pfam" id="PF03572"/>
    </source>
</evidence>
<accession>A0ABS6GMH9</accession>
<gene>
    <name evidence="2" type="ORF">KQ486_04730</name>
</gene>
<dbReference type="Pfam" id="PF03572">
    <property type="entry name" value="Peptidase_S41"/>
    <property type="match status" value="1"/>
</dbReference>
<evidence type="ECO:0000313" key="2">
    <source>
        <dbReference type="EMBL" id="MBU6080312.1"/>
    </source>
</evidence>
<organism evidence="2 3">
    <name type="scientific">Allobacillus halotolerans</name>
    <dbReference type="NCBI Taxonomy" id="570278"/>
    <lineage>
        <taxon>Bacteria</taxon>
        <taxon>Bacillati</taxon>
        <taxon>Bacillota</taxon>
        <taxon>Bacilli</taxon>
        <taxon>Bacillales</taxon>
        <taxon>Bacillaceae</taxon>
        <taxon>Allobacillus</taxon>
    </lineage>
</organism>
<name>A0ABS6GMH9_9BACI</name>
<reference evidence="2 3" key="1">
    <citation type="journal article" date="2011" name="Int. J. Syst. Evol. Microbiol.">
        <title>Allobacillus halotolerans gen. nov., sp. nov. isolated from shrimp paste.</title>
        <authorList>
            <person name="Sheu S.Y."/>
            <person name="Arun A.B."/>
            <person name="Jiang S.R."/>
            <person name="Young C.C."/>
            <person name="Chen W.M."/>
        </authorList>
    </citation>
    <scope>NUCLEOTIDE SEQUENCE [LARGE SCALE GENOMIC DNA]</scope>
    <source>
        <strain evidence="2 3">LMG 24826</strain>
    </source>
</reference>
<dbReference type="RefSeq" id="WP_216686923.1">
    <property type="nucleotide sequence ID" value="NZ_CAUPKR010000004.1"/>
</dbReference>
<sequence length="423" mass="49644">MYTQIFQEIISIMHHDYAGYTDKRGWDQPNVYKTKISSMEKQGILTANVFMEIVQEYLLDFQDPHLSFSLVESDSQKNYDNGFRVRRYKDRLYVTSVTSEKRLELGDSILSLNQIPVLELVEKHQRELMESKAEREDWRKVISKYHDVEVFHAGDKRNITLKKYEKEAYKPKHTIEYIGNDTLLMTLSDFFEPSTIDYLLDKHKASLESTSNLIIDVRTNLGGSTFAFKGLERYLYPDEKNKIDLSFYKMKVNYTKRNADLMIEAIDKELKNIDKKADRESLKRWKEETWEKYRGKGFINSINESDEDTYKITGADFPKNIIVLTDNYCGSAGDIFVYLCIQSPKTKVIGRPTMGVNDYSNLAEIIWDNQFKLMYGTSRMDQIDYRELDAEPGIKPDIYIPWTPEHIYNDVDMEKAMEILART</sequence>
<protein>
    <submittedName>
        <fullName evidence="2">S41 family peptidase</fullName>
    </submittedName>
</protein>
<evidence type="ECO:0000313" key="3">
    <source>
        <dbReference type="Proteomes" id="UP000812672"/>
    </source>
</evidence>
<dbReference type="EMBL" id="JAHLZF010000005">
    <property type="protein sequence ID" value="MBU6080312.1"/>
    <property type="molecule type" value="Genomic_DNA"/>
</dbReference>